<keyword evidence="2" id="KW-1185">Reference proteome</keyword>
<evidence type="ECO:0000313" key="1">
    <source>
        <dbReference type="EMBL" id="KAK0505138.1"/>
    </source>
</evidence>
<proteinExistence type="predicted"/>
<dbReference type="EMBL" id="JAUEPU010000002">
    <property type="protein sequence ID" value="KAK0505138.1"/>
    <property type="molecule type" value="Genomic_DNA"/>
</dbReference>
<evidence type="ECO:0000313" key="2">
    <source>
        <dbReference type="Proteomes" id="UP001175228"/>
    </source>
</evidence>
<accession>A0AA39UVI4</accession>
<name>A0AA39UVI4_9AGAR</name>
<protein>
    <submittedName>
        <fullName evidence="1">Uncharacterized protein</fullName>
    </submittedName>
</protein>
<gene>
    <name evidence="1" type="ORF">EDD18DRAFT_1098535</name>
</gene>
<organism evidence="1 2">
    <name type="scientific">Armillaria luteobubalina</name>
    <dbReference type="NCBI Taxonomy" id="153913"/>
    <lineage>
        <taxon>Eukaryota</taxon>
        <taxon>Fungi</taxon>
        <taxon>Dikarya</taxon>
        <taxon>Basidiomycota</taxon>
        <taxon>Agaricomycotina</taxon>
        <taxon>Agaricomycetes</taxon>
        <taxon>Agaricomycetidae</taxon>
        <taxon>Agaricales</taxon>
        <taxon>Marasmiineae</taxon>
        <taxon>Physalacriaceae</taxon>
        <taxon>Armillaria</taxon>
    </lineage>
</organism>
<sequence>MQTPLRSLTGIFTEPRDLLVTVVAECYQERRHISVSWISKVPSSVLLYRRKFHCKSAIWNLRRIIRRIEISSTYDLAGYLKTAEVNRKKHTGNEAHKMDGSAVDHWEEETPESLCPPPYWYSGQRSSRRTGIKIRQAAVKDWTSGRYHMNVEHAECVLIPCRSGSGSQISGLKLPARHPHQTSLTNLKQILPRDDVSSSGEHRMVEELQAWCSNYGFVLPRYSVVHEQGPNCLKNQSWWMSGRRRVDGQIRRYLWNDRPVPGCLAQLQTTISTSYALTLLKGSKVLFLNQKRKGRYQSWLMARYPVRRGAQATVDDLWWEERRRYNSTRRNEVGNVMVGKVGKQLGGPLPCHLTSVQFAFWRNTVNYQKSYWSTIPIRCIMCYSCDERARARDLHSGNLIESEALQELDPLPPVLIFLCLTSLSIHMRYFYLRSSLPRLDRYFGKCSQVNSRSTSLADPYPGTILLEAERRYSRVLGKTGVCWVALLTSKLAVSLHPERVRYGGMDGSDLGDAATGGNLPVRHFFNIGDHKEVI</sequence>
<comment type="caution">
    <text evidence="1">The sequence shown here is derived from an EMBL/GenBank/DDBJ whole genome shotgun (WGS) entry which is preliminary data.</text>
</comment>
<reference evidence="1" key="1">
    <citation type="submission" date="2023-06" db="EMBL/GenBank/DDBJ databases">
        <authorList>
            <consortium name="Lawrence Berkeley National Laboratory"/>
            <person name="Ahrendt S."/>
            <person name="Sahu N."/>
            <person name="Indic B."/>
            <person name="Wong-Bajracharya J."/>
            <person name="Merenyi Z."/>
            <person name="Ke H.-M."/>
            <person name="Monk M."/>
            <person name="Kocsube S."/>
            <person name="Drula E."/>
            <person name="Lipzen A."/>
            <person name="Balint B."/>
            <person name="Henrissat B."/>
            <person name="Andreopoulos B."/>
            <person name="Martin F.M."/>
            <person name="Harder C.B."/>
            <person name="Rigling D."/>
            <person name="Ford K.L."/>
            <person name="Foster G.D."/>
            <person name="Pangilinan J."/>
            <person name="Papanicolaou A."/>
            <person name="Barry K."/>
            <person name="LaButti K."/>
            <person name="Viragh M."/>
            <person name="Koriabine M."/>
            <person name="Yan M."/>
            <person name="Riley R."/>
            <person name="Champramary S."/>
            <person name="Plett K.L."/>
            <person name="Tsai I.J."/>
            <person name="Slot J."/>
            <person name="Sipos G."/>
            <person name="Plett J."/>
            <person name="Nagy L.G."/>
            <person name="Grigoriev I.V."/>
        </authorList>
    </citation>
    <scope>NUCLEOTIDE SEQUENCE</scope>
    <source>
        <strain evidence="1">HWK02</strain>
    </source>
</reference>
<dbReference type="AlphaFoldDB" id="A0AA39UVI4"/>
<dbReference type="Proteomes" id="UP001175228">
    <property type="component" value="Unassembled WGS sequence"/>
</dbReference>